<feature type="compositionally biased region" description="Basic and acidic residues" evidence="1">
    <location>
        <begin position="385"/>
        <end position="415"/>
    </location>
</feature>
<feature type="compositionally biased region" description="Basic residues" evidence="1">
    <location>
        <begin position="203"/>
        <end position="221"/>
    </location>
</feature>
<feature type="compositionally biased region" description="Polar residues" evidence="1">
    <location>
        <begin position="352"/>
        <end position="368"/>
    </location>
</feature>
<gene>
    <name evidence="2" type="ORF">LPJ61_005594</name>
</gene>
<dbReference type="OrthoDB" id="6288785at2759"/>
<feature type="compositionally biased region" description="Acidic residues" evidence="1">
    <location>
        <begin position="25"/>
        <end position="37"/>
    </location>
</feature>
<feature type="region of interest" description="Disordered" evidence="1">
    <location>
        <begin position="133"/>
        <end position="243"/>
    </location>
</feature>
<comment type="caution">
    <text evidence="2">The sequence shown here is derived from an EMBL/GenBank/DDBJ whole genome shotgun (WGS) entry which is preliminary data.</text>
</comment>
<feature type="region of interest" description="Disordered" evidence="1">
    <location>
        <begin position="260"/>
        <end position="300"/>
    </location>
</feature>
<feature type="compositionally biased region" description="Basic and acidic residues" evidence="1">
    <location>
        <begin position="325"/>
        <end position="344"/>
    </location>
</feature>
<organism evidence="2 3">
    <name type="scientific">Coemansia biformis</name>
    <dbReference type="NCBI Taxonomy" id="1286918"/>
    <lineage>
        <taxon>Eukaryota</taxon>
        <taxon>Fungi</taxon>
        <taxon>Fungi incertae sedis</taxon>
        <taxon>Zoopagomycota</taxon>
        <taxon>Kickxellomycotina</taxon>
        <taxon>Kickxellomycetes</taxon>
        <taxon>Kickxellales</taxon>
        <taxon>Kickxellaceae</taxon>
        <taxon>Coemansia</taxon>
    </lineage>
</organism>
<accession>A0A9W7Y8I4</accession>
<keyword evidence="3" id="KW-1185">Reference proteome</keyword>
<evidence type="ECO:0000313" key="2">
    <source>
        <dbReference type="EMBL" id="KAJ1725873.1"/>
    </source>
</evidence>
<feature type="compositionally biased region" description="Polar residues" evidence="1">
    <location>
        <begin position="136"/>
        <end position="145"/>
    </location>
</feature>
<proteinExistence type="predicted"/>
<dbReference type="EMBL" id="JANBOI010001956">
    <property type="protein sequence ID" value="KAJ1725873.1"/>
    <property type="molecule type" value="Genomic_DNA"/>
</dbReference>
<protein>
    <submittedName>
        <fullName evidence="2">Uncharacterized protein</fullName>
    </submittedName>
</protein>
<dbReference type="AlphaFoldDB" id="A0A9W7Y8I4"/>
<feature type="compositionally biased region" description="Acidic residues" evidence="1">
    <location>
        <begin position="179"/>
        <end position="188"/>
    </location>
</feature>
<evidence type="ECO:0000256" key="1">
    <source>
        <dbReference type="SAM" id="MobiDB-lite"/>
    </source>
</evidence>
<feature type="region of interest" description="Disordered" evidence="1">
    <location>
        <begin position="1"/>
        <end position="121"/>
    </location>
</feature>
<feature type="compositionally biased region" description="Basic and acidic residues" evidence="1">
    <location>
        <begin position="277"/>
        <end position="290"/>
    </location>
</feature>
<dbReference type="Proteomes" id="UP001143981">
    <property type="component" value="Unassembled WGS sequence"/>
</dbReference>
<feature type="compositionally biased region" description="Basic and acidic residues" evidence="1">
    <location>
        <begin position="192"/>
        <end position="202"/>
    </location>
</feature>
<reference evidence="2" key="1">
    <citation type="submission" date="2022-07" db="EMBL/GenBank/DDBJ databases">
        <title>Phylogenomic reconstructions and comparative analyses of Kickxellomycotina fungi.</title>
        <authorList>
            <person name="Reynolds N.K."/>
            <person name="Stajich J.E."/>
            <person name="Barry K."/>
            <person name="Grigoriev I.V."/>
            <person name="Crous P."/>
            <person name="Smith M.E."/>
        </authorList>
    </citation>
    <scope>NUCLEOTIDE SEQUENCE</scope>
    <source>
        <strain evidence="2">BCRC 34381</strain>
    </source>
</reference>
<feature type="region of interest" description="Disordered" evidence="1">
    <location>
        <begin position="319"/>
        <end position="415"/>
    </location>
</feature>
<name>A0A9W7Y8I4_9FUNG</name>
<evidence type="ECO:0000313" key="3">
    <source>
        <dbReference type="Proteomes" id="UP001143981"/>
    </source>
</evidence>
<sequence length="415" mass="44671">MAAALGEDIPAIFGEKKDQTQEPSPVEEADGEAEEDGNNATSSGDEEPPPPLLLTEQPLGLADAMHMSAADAVQSMDDGAGSSVEASDAAGQGLAADNGGSGDGADSAQPARRGRDRLSGSALLLAEQAELQSRLGNSAETTMVSADTPAHGTKRKRDLAMRRRTTGLDELSHEAAAASEEEEEEASTADDLLARRERLRRQQERRRRRQTVAELKRRRSSWRGWVPSSTSSPLRPLASRSLPKRRRLTDYLTNILGIGASGQASDGELDGTAAVEGQREKADETHHEYPPRPTPIDLGWEHVDSESIPVDAELETNIGNSTILERADEAIRETQLDSGDHIEGDETPLVEPSQQPVTLYARSQSPDSDGQAAEVSDPFSAEAPEEARPEDAHEEHKGPEEPAEEARLEDAHEEL</sequence>
<feature type="compositionally biased region" description="Basic and acidic residues" evidence="1">
    <location>
        <begin position="158"/>
        <end position="173"/>
    </location>
</feature>
<feature type="non-terminal residue" evidence="2">
    <location>
        <position position="415"/>
    </location>
</feature>
<feature type="compositionally biased region" description="Low complexity" evidence="1">
    <location>
        <begin position="227"/>
        <end position="241"/>
    </location>
</feature>